<sequence length="218" mass="24660">MGSKNGKTAQKRLKKCTSFSESKSDSELPKFVVRKNSWINDTNSPVKLKANGESFTPFTKIPAIGEKVSSNIINYHSDSDTIKIRGPSSKIPILRSHSVNKNNVKFSPKIEEPKPVLVRGNTYVVLNPVICIKQKEKDFSRTYIKCKSDNINERSAVFGSKLIDMLESDSEDNKKVNNIKNEVRKNDLSALNYLFNNLNLSRSRKSNLLLSKNNPWLL</sequence>
<evidence type="ECO:0000256" key="1">
    <source>
        <dbReference type="SAM" id="MobiDB-lite"/>
    </source>
</evidence>
<keyword evidence="3" id="KW-1185">Reference proteome</keyword>
<comment type="caution">
    <text evidence="2">The sequence shown here is derived from an EMBL/GenBank/DDBJ whole genome shotgun (WGS) entry which is preliminary data.</text>
</comment>
<accession>A0AAN7ZIR7</accession>
<evidence type="ECO:0000313" key="2">
    <source>
        <dbReference type="EMBL" id="KAK5645437.1"/>
    </source>
</evidence>
<dbReference type="AlphaFoldDB" id="A0AAN7ZIR7"/>
<dbReference type="Proteomes" id="UP001329430">
    <property type="component" value="Chromosome 4"/>
</dbReference>
<gene>
    <name evidence="2" type="ORF">RI129_006737</name>
</gene>
<feature type="region of interest" description="Disordered" evidence="1">
    <location>
        <begin position="1"/>
        <end position="27"/>
    </location>
</feature>
<protein>
    <submittedName>
        <fullName evidence="2">Uncharacterized protein</fullName>
    </submittedName>
</protein>
<evidence type="ECO:0000313" key="3">
    <source>
        <dbReference type="Proteomes" id="UP001329430"/>
    </source>
</evidence>
<name>A0AAN7ZIR7_9COLE</name>
<dbReference type="EMBL" id="JAVRBK010000004">
    <property type="protein sequence ID" value="KAK5645437.1"/>
    <property type="molecule type" value="Genomic_DNA"/>
</dbReference>
<proteinExistence type="predicted"/>
<reference evidence="2 3" key="1">
    <citation type="journal article" date="2024" name="Insects">
        <title>An Improved Chromosome-Level Genome Assembly of the Firefly Pyrocoelia pectoralis.</title>
        <authorList>
            <person name="Fu X."/>
            <person name="Meyer-Rochow V.B."/>
            <person name="Ballantyne L."/>
            <person name="Zhu X."/>
        </authorList>
    </citation>
    <scope>NUCLEOTIDE SEQUENCE [LARGE SCALE GENOMIC DNA]</scope>
    <source>
        <strain evidence="2">XCY_ONT2</strain>
    </source>
</reference>
<organism evidence="2 3">
    <name type="scientific">Pyrocoelia pectoralis</name>
    <dbReference type="NCBI Taxonomy" id="417401"/>
    <lineage>
        <taxon>Eukaryota</taxon>
        <taxon>Metazoa</taxon>
        <taxon>Ecdysozoa</taxon>
        <taxon>Arthropoda</taxon>
        <taxon>Hexapoda</taxon>
        <taxon>Insecta</taxon>
        <taxon>Pterygota</taxon>
        <taxon>Neoptera</taxon>
        <taxon>Endopterygota</taxon>
        <taxon>Coleoptera</taxon>
        <taxon>Polyphaga</taxon>
        <taxon>Elateriformia</taxon>
        <taxon>Elateroidea</taxon>
        <taxon>Lampyridae</taxon>
        <taxon>Lampyrinae</taxon>
        <taxon>Pyrocoelia</taxon>
    </lineage>
</organism>